<evidence type="ECO:0000313" key="3">
    <source>
        <dbReference type="Proteomes" id="UP000231581"/>
    </source>
</evidence>
<evidence type="ECO:0000259" key="1">
    <source>
        <dbReference type="Pfam" id="PF13439"/>
    </source>
</evidence>
<reference evidence="2 3" key="1">
    <citation type="submission" date="2017-09" db="EMBL/GenBank/DDBJ databases">
        <title>Depth-based differentiation of microbial function through sediment-hosted aquifers and enrichment of novel symbionts in the deep terrestrial subsurface.</title>
        <authorList>
            <person name="Probst A.J."/>
            <person name="Ladd B."/>
            <person name="Jarett J.K."/>
            <person name="Geller-Mcgrath D.E."/>
            <person name="Sieber C.M."/>
            <person name="Emerson J.B."/>
            <person name="Anantharaman K."/>
            <person name="Thomas B.C."/>
            <person name="Malmstrom R."/>
            <person name="Stieglmeier M."/>
            <person name="Klingl A."/>
            <person name="Woyke T."/>
            <person name="Ryan C.M."/>
            <person name="Banfield J.F."/>
        </authorList>
    </citation>
    <scope>NUCLEOTIDE SEQUENCE [LARGE SCALE GENOMIC DNA]</scope>
    <source>
        <strain evidence="2">CG22_combo_CG10-13_8_21_14_all_47_17</strain>
    </source>
</reference>
<feature type="domain" description="Glycosyltransferase subfamily 4-like N-terminal" evidence="1">
    <location>
        <begin position="18"/>
        <end position="172"/>
    </location>
</feature>
<dbReference type="EMBL" id="PCSZ01000015">
    <property type="protein sequence ID" value="PIP60917.1"/>
    <property type="molecule type" value="Genomic_DNA"/>
</dbReference>
<accession>A0A2H0BTB5</accession>
<dbReference type="CDD" id="cd03801">
    <property type="entry name" value="GT4_PimA-like"/>
    <property type="match status" value="1"/>
</dbReference>
<dbReference type="Proteomes" id="UP000231581">
    <property type="component" value="Unassembled WGS sequence"/>
</dbReference>
<dbReference type="PANTHER" id="PTHR45947:SF3">
    <property type="entry name" value="SULFOQUINOVOSYL TRANSFERASE SQD2"/>
    <property type="match status" value="1"/>
</dbReference>
<protein>
    <recommendedName>
        <fullName evidence="1">Glycosyltransferase subfamily 4-like N-terminal domain-containing protein</fullName>
    </recommendedName>
</protein>
<dbReference type="AlphaFoldDB" id="A0A2H0BTB5"/>
<comment type="caution">
    <text evidence="2">The sequence shown here is derived from an EMBL/GenBank/DDBJ whole genome shotgun (WGS) entry which is preliminary data.</text>
</comment>
<gene>
    <name evidence="2" type="ORF">COX00_00600</name>
</gene>
<dbReference type="PANTHER" id="PTHR45947">
    <property type="entry name" value="SULFOQUINOVOSYL TRANSFERASE SQD2"/>
    <property type="match status" value="1"/>
</dbReference>
<dbReference type="InterPro" id="IPR028098">
    <property type="entry name" value="Glyco_trans_4-like_N"/>
</dbReference>
<proteinExistence type="predicted"/>
<dbReference type="GO" id="GO:0016757">
    <property type="term" value="F:glycosyltransferase activity"/>
    <property type="evidence" value="ECO:0007669"/>
    <property type="project" value="TreeGrafter"/>
</dbReference>
<dbReference type="Pfam" id="PF13439">
    <property type="entry name" value="Glyco_transf_4"/>
    <property type="match status" value="1"/>
</dbReference>
<organism evidence="2 3">
    <name type="scientific">Candidatus Uhrbacteria bacterium CG22_combo_CG10-13_8_21_14_all_47_17</name>
    <dbReference type="NCBI Taxonomy" id="1975041"/>
    <lineage>
        <taxon>Bacteria</taxon>
        <taxon>Candidatus Uhriibacteriota</taxon>
    </lineage>
</organism>
<dbReference type="InterPro" id="IPR050194">
    <property type="entry name" value="Glycosyltransferase_grp1"/>
</dbReference>
<sequence>MSMTIAMIGQKGLPARSGGIERHVEILASGLASRGQDVVVFGRDWYVGEQESDLKGVRQILTSGIRTKHLDAITHSFTALLAARKERPDIIHIHGTGIALLTPIARILHPKAKVIVTFHCIDRTLSKWGGFAKLAFRIGEYFACHTSHQTIAVSETLARYCMNDFGVQTAYIPHPFPLPSQSEDSVERLANYDLQPNAYLLFVGRLIPDKQAHVLIEAYRKVRLERPDLFRDVSLILVGGGVWTDQYTNWLCRLAAEVPGVTMLGEKFGKDLAALQAHAMAHIFPTSSEGLSVAVMEAAAYKRPVVATNIEPNVEATDGHMISVKPLDVADLAEGLVTLANRSEAERKAMTDAAYEHLIREYDSGDRVDDTLRVYNESLTGDPRLLTQVSVA</sequence>
<evidence type="ECO:0000313" key="2">
    <source>
        <dbReference type="EMBL" id="PIP60917.1"/>
    </source>
</evidence>
<dbReference type="Pfam" id="PF13692">
    <property type="entry name" value="Glyco_trans_1_4"/>
    <property type="match status" value="1"/>
</dbReference>
<dbReference type="SUPFAM" id="SSF53756">
    <property type="entry name" value="UDP-Glycosyltransferase/glycogen phosphorylase"/>
    <property type="match status" value="1"/>
</dbReference>
<dbReference type="Gene3D" id="3.40.50.2000">
    <property type="entry name" value="Glycogen Phosphorylase B"/>
    <property type="match status" value="2"/>
</dbReference>
<name>A0A2H0BTB5_9BACT</name>